<gene>
    <name evidence="2" type="ORF">AVDCRST_MAG55-534</name>
</gene>
<name>A0A6J4NVT3_9ACTN</name>
<dbReference type="EMBL" id="CADCUZ010000023">
    <property type="protein sequence ID" value="CAA9398870.1"/>
    <property type="molecule type" value="Genomic_DNA"/>
</dbReference>
<reference evidence="2" key="1">
    <citation type="submission" date="2020-02" db="EMBL/GenBank/DDBJ databases">
        <authorList>
            <person name="Meier V. D."/>
        </authorList>
    </citation>
    <scope>NUCLEOTIDE SEQUENCE</scope>
    <source>
        <strain evidence="2">AVDCRST_MAG55</strain>
    </source>
</reference>
<evidence type="ECO:0000256" key="1">
    <source>
        <dbReference type="SAM" id="MobiDB-lite"/>
    </source>
</evidence>
<dbReference type="AlphaFoldDB" id="A0A6J4NVT3"/>
<accession>A0A6J4NVT3</accession>
<protein>
    <submittedName>
        <fullName evidence="2">Uncharacterized protein</fullName>
    </submittedName>
</protein>
<proteinExistence type="predicted"/>
<evidence type="ECO:0000313" key="2">
    <source>
        <dbReference type="EMBL" id="CAA9398870.1"/>
    </source>
</evidence>
<feature type="region of interest" description="Disordered" evidence="1">
    <location>
        <begin position="1"/>
        <end position="37"/>
    </location>
</feature>
<sequence>MSPSMPRARSIETGPGPAKRITESGDQGKVGITTTRATSGARLANPAKGESANVLILSCSVR</sequence>
<organism evidence="2">
    <name type="scientific">uncultured Rubrobacteraceae bacterium</name>
    <dbReference type="NCBI Taxonomy" id="349277"/>
    <lineage>
        <taxon>Bacteria</taxon>
        <taxon>Bacillati</taxon>
        <taxon>Actinomycetota</taxon>
        <taxon>Rubrobacteria</taxon>
        <taxon>Rubrobacterales</taxon>
        <taxon>Rubrobacteraceae</taxon>
        <taxon>environmental samples</taxon>
    </lineage>
</organism>